<protein>
    <submittedName>
        <fullName evidence="1">Uncharacterized protein</fullName>
    </submittedName>
</protein>
<comment type="caution">
    <text evidence="1">The sequence shown here is derived from an EMBL/GenBank/DDBJ whole genome shotgun (WGS) entry which is preliminary data.</text>
</comment>
<dbReference type="EMBL" id="CAMGZC010000158">
    <property type="protein sequence ID" value="CAI0644293.1"/>
    <property type="molecule type" value="Genomic_DNA"/>
</dbReference>
<dbReference type="PANTHER" id="PTHR35332">
    <property type="entry name" value="REGULATION OF ENOLASE PROTEIN 1"/>
    <property type="match status" value="1"/>
</dbReference>
<evidence type="ECO:0000313" key="1">
    <source>
        <dbReference type="EMBL" id="CAI0644293.1"/>
    </source>
</evidence>
<dbReference type="Pfam" id="PF07081">
    <property type="entry name" value="DUF1349"/>
    <property type="match status" value="1"/>
</dbReference>
<sequence length="214" mass="23945">IYLTAIFHVQLALALDAGTFTMSNNSFTLSAGPGTDVWKKPPTTNIYNAPVHALPAKNLSEFKSAKITFSADWSEQYDQAGLIFTFDSVSGTRERRWIKTGLEYYNGTPQLSTVSCDRWADWSITPLTAFEDSKSITVTIEKGRDGLGLGFWVYYIKQDGTKEPLREICWVYGDDDSSGKDWNLTIGALVARPAKDAKDDLVVQFKDFDVQWST</sequence>
<reference evidence="1" key="1">
    <citation type="submission" date="2022-08" db="EMBL/GenBank/DDBJ databases">
        <authorList>
            <person name="Giroux E."/>
            <person name="Giroux E."/>
        </authorList>
    </citation>
    <scope>NUCLEOTIDE SEQUENCE</scope>
    <source>
        <strain evidence="1">H1091258</strain>
    </source>
</reference>
<keyword evidence="2" id="KW-1185">Reference proteome</keyword>
<name>A0A9W4W620_9PEZI</name>
<dbReference type="Gene3D" id="2.60.120.200">
    <property type="match status" value="1"/>
</dbReference>
<accession>A0A9W4W620</accession>
<feature type="non-terminal residue" evidence="1">
    <location>
        <position position="214"/>
    </location>
</feature>
<dbReference type="PANTHER" id="PTHR35332:SF2">
    <property type="entry name" value="REGULATION OF ENOLASE PROTEIN 1"/>
    <property type="match status" value="1"/>
</dbReference>
<proteinExistence type="predicted"/>
<dbReference type="Proteomes" id="UP001152533">
    <property type="component" value="Unassembled WGS sequence"/>
</dbReference>
<evidence type="ECO:0000313" key="2">
    <source>
        <dbReference type="Proteomes" id="UP001152533"/>
    </source>
</evidence>
<gene>
    <name evidence="1" type="ORF">CGXH109_LOCUS34157</name>
</gene>
<organism evidence="1 2">
    <name type="scientific">Colletotrichum noveboracense</name>
    <dbReference type="NCBI Taxonomy" id="2664923"/>
    <lineage>
        <taxon>Eukaryota</taxon>
        <taxon>Fungi</taxon>
        <taxon>Dikarya</taxon>
        <taxon>Ascomycota</taxon>
        <taxon>Pezizomycotina</taxon>
        <taxon>Sordariomycetes</taxon>
        <taxon>Hypocreomycetidae</taxon>
        <taxon>Glomerellales</taxon>
        <taxon>Glomerellaceae</taxon>
        <taxon>Colletotrichum</taxon>
        <taxon>Colletotrichum gloeosporioides species complex</taxon>
    </lineage>
</organism>
<dbReference type="InterPro" id="IPR009784">
    <property type="entry name" value="DUF1349"/>
</dbReference>
<dbReference type="AlphaFoldDB" id="A0A9W4W620"/>